<dbReference type="SUPFAM" id="SSF53254">
    <property type="entry name" value="Phosphoglycerate mutase-like"/>
    <property type="match status" value="1"/>
</dbReference>
<accession>A0A9N9K2M2</accession>
<dbReference type="EMBL" id="CAJVPY010038533">
    <property type="protein sequence ID" value="CAG8804008.1"/>
    <property type="molecule type" value="Genomic_DNA"/>
</dbReference>
<dbReference type="PROSITE" id="PS00616">
    <property type="entry name" value="HIS_ACID_PHOSPHAT_1"/>
    <property type="match status" value="1"/>
</dbReference>
<feature type="non-terminal residue" evidence="1">
    <location>
        <position position="1"/>
    </location>
</feature>
<dbReference type="AlphaFoldDB" id="A0A9N9K2M2"/>
<feature type="non-terminal residue" evidence="1">
    <location>
        <position position="65"/>
    </location>
</feature>
<dbReference type="OrthoDB" id="6509975at2759"/>
<comment type="caution">
    <text evidence="1">The sequence shown here is derived from an EMBL/GenBank/DDBJ whole genome shotgun (WGS) entry which is preliminary data.</text>
</comment>
<reference evidence="1" key="1">
    <citation type="submission" date="2021-06" db="EMBL/GenBank/DDBJ databases">
        <authorList>
            <person name="Kallberg Y."/>
            <person name="Tangrot J."/>
            <person name="Rosling A."/>
        </authorList>
    </citation>
    <scope>NUCLEOTIDE SEQUENCE</scope>
    <source>
        <strain evidence="1">MA453B</strain>
    </source>
</reference>
<protein>
    <submittedName>
        <fullName evidence="1">18603_t:CDS:1</fullName>
    </submittedName>
</protein>
<dbReference type="InterPro" id="IPR033379">
    <property type="entry name" value="Acid_Pase_AS"/>
</dbReference>
<organism evidence="1 2">
    <name type="scientific">Dentiscutata erythropus</name>
    <dbReference type="NCBI Taxonomy" id="1348616"/>
    <lineage>
        <taxon>Eukaryota</taxon>
        <taxon>Fungi</taxon>
        <taxon>Fungi incertae sedis</taxon>
        <taxon>Mucoromycota</taxon>
        <taxon>Glomeromycotina</taxon>
        <taxon>Glomeromycetes</taxon>
        <taxon>Diversisporales</taxon>
        <taxon>Gigasporaceae</taxon>
        <taxon>Dentiscutata</taxon>
    </lineage>
</organism>
<proteinExistence type="predicted"/>
<evidence type="ECO:0000313" key="1">
    <source>
        <dbReference type="EMBL" id="CAG8804008.1"/>
    </source>
</evidence>
<gene>
    <name evidence="1" type="ORF">DERYTH_LOCUS24007</name>
</gene>
<dbReference type="Proteomes" id="UP000789405">
    <property type="component" value="Unassembled WGS sequence"/>
</dbReference>
<sequence length="65" mass="7726">YNYSPEELINDHLFYLEPGNNVFSPDAEPITYPDKCELNQLHLITRHGSRYPEAEEVLKYDRLEK</sequence>
<dbReference type="InterPro" id="IPR029033">
    <property type="entry name" value="His_PPase_superfam"/>
</dbReference>
<keyword evidence="2" id="KW-1185">Reference proteome</keyword>
<name>A0A9N9K2M2_9GLOM</name>
<evidence type="ECO:0000313" key="2">
    <source>
        <dbReference type="Proteomes" id="UP000789405"/>
    </source>
</evidence>
<dbReference type="Gene3D" id="3.40.50.1240">
    <property type="entry name" value="Phosphoglycerate mutase-like"/>
    <property type="match status" value="1"/>
</dbReference>